<dbReference type="PRINTS" id="PR00551">
    <property type="entry name" value="2SGLOBULIN"/>
</dbReference>
<proteinExistence type="predicted"/>
<evidence type="ECO:0000313" key="3">
    <source>
        <dbReference type="Proteomes" id="UP001291623"/>
    </source>
</evidence>
<dbReference type="Proteomes" id="UP001291623">
    <property type="component" value="Unassembled WGS sequence"/>
</dbReference>
<dbReference type="InterPro" id="IPR017853">
    <property type="entry name" value="GH"/>
</dbReference>
<dbReference type="EMBL" id="JAVYJV010000011">
    <property type="protein sequence ID" value="KAK4358794.1"/>
    <property type="molecule type" value="Genomic_DNA"/>
</dbReference>
<dbReference type="InterPro" id="IPR000677">
    <property type="entry name" value="Chitinase-like"/>
</dbReference>
<protein>
    <recommendedName>
        <fullName evidence="1">GH18 domain-containing protein</fullName>
    </recommendedName>
</protein>
<accession>A0AAE1VET3</accession>
<keyword evidence="3" id="KW-1185">Reference proteome</keyword>
<dbReference type="InterPro" id="IPR001223">
    <property type="entry name" value="Glyco_hydro18_cat"/>
</dbReference>
<organism evidence="2 3">
    <name type="scientific">Anisodus tanguticus</name>
    <dbReference type="NCBI Taxonomy" id="243964"/>
    <lineage>
        <taxon>Eukaryota</taxon>
        <taxon>Viridiplantae</taxon>
        <taxon>Streptophyta</taxon>
        <taxon>Embryophyta</taxon>
        <taxon>Tracheophyta</taxon>
        <taxon>Spermatophyta</taxon>
        <taxon>Magnoliopsida</taxon>
        <taxon>eudicotyledons</taxon>
        <taxon>Gunneridae</taxon>
        <taxon>Pentapetalae</taxon>
        <taxon>asterids</taxon>
        <taxon>lamiids</taxon>
        <taxon>Solanales</taxon>
        <taxon>Solanaceae</taxon>
        <taxon>Solanoideae</taxon>
        <taxon>Hyoscyameae</taxon>
        <taxon>Anisodus</taxon>
    </lineage>
</organism>
<dbReference type="AlphaFoldDB" id="A0AAE1VET3"/>
<dbReference type="PANTHER" id="PTHR46476">
    <property type="entry name" value="CHITINASE 2-LIKE"/>
    <property type="match status" value="1"/>
</dbReference>
<feature type="domain" description="GH18" evidence="1">
    <location>
        <begin position="42"/>
        <end position="315"/>
    </location>
</feature>
<dbReference type="PROSITE" id="PS51910">
    <property type="entry name" value="GH18_2"/>
    <property type="match status" value="1"/>
</dbReference>
<dbReference type="GO" id="GO:0005975">
    <property type="term" value="P:carbohydrate metabolic process"/>
    <property type="evidence" value="ECO:0007669"/>
    <property type="project" value="InterPro"/>
</dbReference>
<dbReference type="CDD" id="cd06544">
    <property type="entry name" value="GH18_narbonin"/>
    <property type="match status" value="1"/>
</dbReference>
<dbReference type="PANTHER" id="PTHR46476:SF17">
    <property type="entry name" value="CHITINASE 2-LIKE"/>
    <property type="match status" value="1"/>
</dbReference>
<name>A0AAE1VET3_9SOLA</name>
<dbReference type="Gene3D" id="3.20.20.80">
    <property type="entry name" value="Glycosidases"/>
    <property type="match status" value="1"/>
</dbReference>
<dbReference type="SUPFAM" id="SSF51445">
    <property type="entry name" value="(Trans)glycosidases"/>
    <property type="match status" value="1"/>
</dbReference>
<evidence type="ECO:0000259" key="1">
    <source>
        <dbReference type="PROSITE" id="PS51910"/>
    </source>
</evidence>
<comment type="caution">
    <text evidence="2">The sequence shown here is derived from an EMBL/GenBank/DDBJ whole genome shotgun (WGS) entry which is preliminary data.</text>
</comment>
<sequence>MPRKTTPGFQLKHNLLSVWMLTRPALINIFPTTEAIPAVCPGVFIEYIGAEGKNVTFSYVPINPNIEFYFLLSFAIDYTNTKSPEPTNGNFLVYWDTDNLTPSHISSIKAKYKNVKVGMSLGGDTVNGKNATFAPTSITSWVRNAIYSITKIVKEYNLDAIDIDYEHFNADPDTFAECIRRLLYYLKQNNVVCYTSIAPYADDSVQVHYLALWRKYGHLIDYVNFQFYAYEKGTTIPQLLQYFETQSCNFKGGKILVSFGTNNIGGLSPKNGFFDACTILKRQGKLHGIFIWSADDSMKDHFQYEKLSQDLLASAV</sequence>
<evidence type="ECO:0000313" key="2">
    <source>
        <dbReference type="EMBL" id="KAK4358794.1"/>
    </source>
</evidence>
<gene>
    <name evidence="2" type="ORF">RND71_021023</name>
</gene>
<dbReference type="Pfam" id="PF00704">
    <property type="entry name" value="Glyco_hydro_18"/>
    <property type="match status" value="1"/>
</dbReference>
<reference evidence="2" key="1">
    <citation type="submission" date="2023-12" db="EMBL/GenBank/DDBJ databases">
        <title>Genome assembly of Anisodus tanguticus.</title>
        <authorList>
            <person name="Wang Y.-J."/>
        </authorList>
    </citation>
    <scope>NUCLEOTIDE SEQUENCE</scope>
    <source>
        <strain evidence="2">KB-2021</strain>
        <tissue evidence="2">Leaf</tissue>
    </source>
</reference>